<accession>A0A848G9D0</accession>
<feature type="transmembrane region" description="Helical" evidence="1">
    <location>
        <begin position="176"/>
        <end position="195"/>
    </location>
</feature>
<dbReference type="EMBL" id="JABBGA010000015">
    <property type="protein sequence ID" value="NML27456.1"/>
    <property type="molecule type" value="Genomic_DNA"/>
</dbReference>
<comment type="caution">
    <text evidence="2">The sequence shown here is derived from an EMBL/GenBank/DDBJ whole genome shotgun (WGS) entry which is preliminary data.</text>
</comment>
<keyword evidence="1" id="KW-1133">Transmembrane helix</keyword>
<dbReference type="InterPro" id="IPR009339">
    <property type="entry name" value="DUF998"/>
</dbReference>
<keyword evidence="1" id="KW-0472">Membrane</keyword>
<dbReference type="Pfam" id="PF06197">
    <property type="entry name" value="DUF998"/>
    <property type="match status" value="1"/>
</dbReference>
<feature type="transmembrane region" description="Helical" evidence="1">
    <location>
        <begin position="28"/>
        <end position="48"/>
    </location>
</feature>
<protein>
    <submittedName>
        <fullName evidence="2">DUF998 domain-containing protein</fullName>
    </submittedName>
</protein>
<evidence type="ECO:0000313" key="3">
    <source>
        <dbReference type="Proteomes" id="UP000580043"/>
    </source>
</evidence>
<dbReference type="AlphaFoldDB" id="A0A848G9D0"/>
<gene>
    <name evidence="2" type="ORF">HHL15_17000</name>
</gene>
<sequence>MQEGQTVKRVSWQEIPDEARAARQWRGAGLLCGLAAPVLWAAVIILAGELRPGFDHVSQYISELGERGSSTGTLMRFGGFVASGVLIVGYAAAFHATLARSSARPRLTLLVAVLIAVDGIGRIGAGVFSCEPGCAAPEVLSQRLHSLSATCAFLALAAAALLGTLLFRRAPRLRPLSAYSLVSGSAGLIFLVLMLESEATHAYTGLYERLASGVLTLWVYITAWRLRMR</sequence>
<evidence type="ECO:0000256" key="1">
    <source>
        <dbReference type="SAM" id="Phobius"/>
    </source>
</evidence>
<feature type="transmembrane region" description="Helical" evidence="1">
    <location>
        <begin position="74"/>
        <end position="95"/>
    </location>
</feature>
<reference evidence="2 3" key="1">
    <citation type="submission" date="2020-04" db="EMBL/GenBank/DDBJ databases">
        <title>Zoogloea sp. G-4-1-14 isolated from soil.</title>
        <authorList>
            <person name="Dahal R.H."/>
        </authorList>
    </citation>
    <scope>NUCLEOTIDE SEQUENCE [LARGE SCALE GENOMIC DNA]</scope>
    <source>
        <strain evidence="2 3">G-4-1-14</strain>
    </source>
</reference>
<evidence type="ECO:0000313" key="2">
    <source>
        <dbReference type="EMBL" id="NML27456.1"/>
    </source>
</evidence>
<organism evidence="2 3">
    <name type="scientific">Zoogloea dura</name>
    <dbReference type="NCBI Taxonomy" id="2728840"/>
    <lineage>
        <taxon>Bacteria</taxon>
        <taxon>Pseudomonadati</taxon>
        <taxon>Pseudomonadota</taxon>
        <taxon>Betaproteobacteria</taxon>
        <taxon>Rhodocyclales</taxon>
        <taxon>Zoogloeaceae</taxon>
        <taxon>Zoogloea</taxon>
    </lineage>
</organism>
<proteinExistence type="predicted"/>
<dbReference type="Proteomes" id="UP000580043">
    <property type="component" value="Unassembled WGS sequence"/>
</dbReference>
<feature type="transmembrane region" description="Helical" evidence="1">
    <location>
        <begin position="107"/>
        <end position="127"/>
    </location>
</feature>
<feature type="transmembrane region" description="Helical" evidence="1">
    <location>
        <begin position="147"/>
        <end position="167"/>
    </location>
</feature>
<feature type="transmembrane region" description="Helical" evidence="1">
    <location>
        <begin position="207"/>
        <end position="226"/>
    </location>
</feature>
<name>A0A848G9D0_9RHOO</name>
<keyword evidence="3" id="KW-1185">Reference proteome</keyword>
<keyword evidence="1" id="KW-0812">Transmembrane</keyword>